<reference evidence="1" key="1">
    <citation type="journal article" date="2019" name="Sci. Rep.">
        <title>Draft genome of Tanacetum cinerariifolium, the natural source of mosquito coil.</title>
        <authorList>
            <person name="Yamashiro T."/>
            <person name="Shiraishi A."/>
            <person name="Satake H."/>
            <person name="Nakayama K."/>
        </authorList>
    </citation>
    <scope>NUCLEOTIDE SEQUENCE</scope>
</reference>
<keyword evidence="1" id="KW-0548">Nucleotidyltransferase</keyword>
<keyword evidence="1" id="KW-0808">Transferase</keyword>
<keyword evidence="1" id="KW-0695">RNA-directed DNA polymerase</keyword>
<dbReference type="PANTHER" id="PTHR36617">
    <property type="entry name" value="PROTEIN, PUTATIVE-RELATED"/>
    <property type="match status" value="1"/>
</dbReference>
<protein>
    <submittedName>
        <fullName evidence="1">RNA-directed DNA polymerase, eukaryota, reverse transcriptase zinc-binding domain protein</fullName>
    </submittedName>
</protein>
<dbReference type="EMBL" id="BKCJ010002605">
    <property type="protein sequence ID" value="GEU49715.1"/>
    <property type="molecule type" value="Genomic_DNA"/>
</dbReference>
<accession>A0A6L2KNP1</accession>
<dbReference type="AlphaFoldDB" id="A0A6L2KNP1"/>
<gene>
    <name evidence="1" type="ORF">Tci_021693</name>
</gene>
<dbReference type="PANTHER" id="PTHR36617:SF5">
    <property type="entry name" value="OS05G0421675 PROTEIN"/>
    <property type="match status" value="1"/>
</dbReference>
<proteinExistence type="predicted"/>
<evidence type="ECO:0000313" key="1">
    <source>
        <dbReference type="EMBL" id="GEU49715.1"/>
    </source>
</evidence>
<sequence length="152" mass="17723">MTWIAWKRVLTRKQDEGLGVNSIYALNHALLFKWIWRFKCEADALWVQVVKAIHGEQGDGRNTQFWNDAWMEDQPLKSKFTRLYALEMEKDVCVANKIEQGLVEGDKTKKRKKNTVANDKSVDYYPDSCGDGEEDDYDVATRAKLLQKQHRP</sequence>
<dbReference type="GO" id="GO:0003964">
    <property type="term" value="F:RNA-directed DNA polymerase activity"/>
    <property type="evidence" value="ECO:0007669"/>
    <property type="project" value="UniProtKB-KW"/>
</dbReference>
<organism evidence="1">
    <name type="scientific">Tanacetum cinerariifolium</name>
    <name type="common">Dalmatian daisy</name>
    <name type="synonym">Chrysanthemum cinerariifolium</name>
    <dbReference type="NCBI Taxonomy" id="118510"/>
    <lineage>
        <taxon>Eukaryota</taxon>
        <taxon>Viridiplantae</taxon>
        <taxon>Streptophyta</taxon>
        <taxon>Embryophyta</taxon>
        <taxon>Tracheophyta</taxon>
        <taxon>Spermatophyta</taxon>
        <taxon>Magnoliopsida</taxon>
        <taxon>eudicotyledons</taxon>
        <taxon>Gunneridae</taxon>
        <taxon>Pentapetalae</taxon>
        <taxon>asterids</taxon>
        <taxon>campanulids</taxon>
        <taxon>Asterales</taxon>
        <taxon>Asteraceae</taxon>
        <taxon>Asteroideae</taxon>
        <taxon>Anthemideae</taxon>
        <taxon>Anthemidinae</taxon>
        <taxon>Tanacetum</taxon>
    </lineage>
</organism>
<comment type="caution">
    <text evidence="1">The sequence shown here is derived from an EMBL/GenBank/DDBJ whole genome shotgun (WGS) entry which is preliminary data.</text>
</comment>
<name>A0A6L2KNP1_TANCI</name>